<organism evidence="2 3">
    <name type="scientific">Rubroshorea leprosula</name>
    <dbReference type="NCBI Taxonomy" id="152421"/>
    <lineage>
        <taxon>Eukaryota</taxon>
        <taxon>Viridiplantae</taxon>
        <taxon>Streptophyta</taxon>
        <taxon>Embryophyta</taxon>
        <taxon>Tracheophyta</taxon>
        <taxon>Spermatophyta</taxon>
        <taxon>Magnoliopsida</taxon>
        <taxon>eudicotyledons</taxon>
        <taxon>Gunneridae</taxon>
        <taxon>Pentapetalae</taxon>
        <taxon>rosids</taxon>
        <taxon>malvids</taxon>
        <taxon>Malvales</taxon>
        <taxon>Dipterocarpaceae</taxon>
        <taxon>Rubroshorea</taxon>
    </lineage>
</organism>
<evidence type="ECO:0000259" key="1">
    <source>
        <dbReference type="PROSITE" id="PS50144"/>
    </source>
</evidence>
<dbReference type="EMBL" id="BPVZ01000026">
    <property type="protein sequence ID" value="GKV06863.1"/>
    <property type="molecule type" value="Genomic_DNA"/>
</dbReference>
<evidence type="ECO:0000313" key="2">
    <source>
        <dbReference type="EMBL" id="GKV06863.1"/>
    </source>
</evidence>
<dbReference type="PANTHER" id="PTHR46162">
    <property type="entry name" value="TRAF-LIKE FAMILY PROTEIN"/>
    <property type="match status" value="1"/>
</dbReference>
<dbReference type="InterPro" id="IPR002083">
    <property type="entry name" value="MATH/TRAF_dom"/>
</dbReference>
<feature type="domain" description="MATH" evidence="1">
    <location>
        <begin position="21"/>
        <end position="54"/>
    </location>
</feature>
<dbReference type="AlphaFoldDB" id="A0AAV5JA77"/>
<dbReference type="PANTHER" id="PTHR46162:SF2">
    <property type="entry name" value="ANKYRIN REPEAT-CONTAINING PROTEIN-RELATED"/>
    <property type="match status" value="1"/>
</dbReference>
<name>A0AAV5JA77_9ROSI</name>
<evidence type="ECO:0000313" key="3">
    <source>
        <dbReference type="Proteomes" id="UP001054252"/>
    </source>
</evidence>
<proteinExistence type="predicted"/>
<dbReference type="Proteomes" id="UP001054252">
    <property type="component" value="Unassembled WGS sequence"/>
</dbReference>
<reference evidence="2 3" key="1">
    <citation type="journal article" date="2021" name="Commun. Biol.">
        <title>The genome of Shorea leprosula (Dipterocarpaceae) highlights the ecological relevance of drought in aseasonal tropical rainforests.</title>
        <authorList>
            <person name="Ng K.K.S."/>
            <person name="Kobayashi M.J."/>
            <person name="Fawcett J.A."/>
            <person name="Hatakeyama M."/>
            <person name="Paape T."/>
            <person name="Ng C.H."/>
            <person name="Ang C.C."/>
            <person name="Tnah L.H."/>
            <person name="Lee C.T."/>
            <person name="Nishiyama T."/>
            <person name="Sese J."/>
            <person name="O'Brien M.J."/>
            <person name="Copetti D."/>
            <person name="Mohd Noor M.I."/>
            <person name="Ong R.C."/>
            <person name="Putra M."/>
            <person name="Sireger I.Z."/>
            <person name="Indrioko S."/>
            <person name="Kosugi Y."/>
            <person name="Izuno A."/>
            <person name="Isagi Y."/>
            <person name="Lee S.L."/>
            <person name="Shimizu K.K."/>
        </authorList>
    </citation>
    <scope>NUCLEOTIDE SEQUENCE [LARGE SCALE GENOMIC DNA]</scope>
    <source>
        <strain evidence="2">214</strain>
    </source>
</reference>
<dbReference type="PROSITE" id="PS50144">
    <property type="entry name" value="MATH"/>
    <property type="match status" value="1"/>
</dbReference>
<comment type="caution">
    <text evidence="2">The sequence shown here is derived from an EMBL/GenBank/DDBJ whole genome shotgun (WGS) entry which is preliminary data.</text>
</comment>
<keyword evidence="3" id="KW-1185">Reference proteome</keyword>
<protein>
    <recommendedName>
        <fullName evidence="1">MATH domain-containing protein</fullName>
    </recommendedName>
</protein>
<accession>A0AAV5JA77</accession>
<sequence>MASSSSTTQDGVARSISDAPPTHYIVKIQLFSLLLNNSVEKYESGDFEAGGYKW</sequence>
<gene>
    <name evidence="2" type="ORF">SLEP1_g18685</name>
</gene>
<dbReference type="SUPFAM" id="SSF49599">
    <property type="entry name" value="TRAF domain-like"/>
    <property type="match status" value="1"/>
</dbReference>